<dbReference type="PANTHER" id="PTHR34384:SF5">
    <property type="entry name" value="L-2,3-DIAMINOPROPANOATE--CITRATE LIGASE"/>
    <property type="match status" value="1"/>
</dbReference>
<dbReference type="Pfam" id="PF06276">
    <property type="entry name" value="FhuF"/>
    <property type="match status" value="1"/>
</dbReference>
<keyword evidence="5" id="KW-1185">Reference proteome</keyword>
<comment type="caution">
    <text evidence="4">The sequence shown here is derived from an EMBL/GenBank/DDBJ whole genome shotgun (WGS) entry which is preliminary data.</text>
</comment>
<comment type="similarity">
    <text evidence="1">Belongs to the IucA/IucC family.</text>
</comment>
<protein>
    <submittedName>
        <fullName evidence="4">IucA/IucC family protein</fullName>
    </submittedName>
</protein>
<name>A0ABS9BB37_9GAMM</name>
<accession>A0ABS9BB37</accession>
<dbReference type="InterPro" id="IPR007310">
    <property type="entry name" value="Aerobactin_biosyn_IucA/IucC_N"/>
</dbReference>
<sequence>MGPSARAIAEQASLQAFLFCYLREIDAGRWRVRADGVAEKGEDSQAEAFCELELSARETRLTVEVLYRSRAGRHRFGRVWAWSVARQRWHRLEPWQAMSMLIHELYARPAGMVPELRKARELELLYRLADSYRTMARYVEARRLDPRLDSDRFIDTEQALLFGHAAHPTPKSRQGLADWQHADYAPELAGRFQLFCFAVHHEYVEQGSCLDIDAAAMLASALSVGAGASSLPADHVLVPAHPLQAQWLLTQPSVVAAIAQGWLLPLGSLGPLFTPTSSVRTLYSERTEWMLKFSIPVKVTNSLRVNKAHELRAGMVMAKLLERTGFLEAEPCFRFLQDPAFLTVRLPGMRESGFEVILRDNPFAPGRDRGVMSLATLTQDPFEGRPSRLHGLIEGLALNEGRSLAAVSRDWFRHYLRSAIQPALRLYDSHGIALEAHQQNSLLDLNGGYPNCYYYRDNQGFYLSQACRSRLQALCPEVTETPELFYRDDMIRDRFCYYLVANQLFSVIGRFGQDGLLEEDELLELLRCALAQWREELPGLARPLLDMLLNEASLPYKGNLLTRVHDVDELNAELEMAVYTRIPNPLLASPVAAIDRVREAAREPRHDVA</sequence>
<reference evidence="4 5" key="1">
    <citation type="journal article" date="2021" name="Front. Microbiol.">
        <title>Aerobic Denitrification and Heterotrophic Sulfur Oxidation in the Genus Halomonas Revealed by Six Novel Species Characterizations and Genome-Based Analysis.</title>
        <authorList>
            <person name="Wang L."/>
            <person name="Shao Z."/>
        </authorList>
    </citation>
    <scope>NUCLEOTIDE SEQUENCE [LARGE SCALE GENOMIC DNA]</scope>
    <source>
        <strain evidence="4 5">MCCC 1A05748</strain>
    </source>
</reference>
<gene>
    <name evidence="4" type="ORF">HOP60_22400</name>
</gene>
<dbReference type="Gene3D" id="1.10.510.40">
    <property type="match status" value="1"/>
</dbReference>
<dbReference type="EMBL" id="JABFTQ010000024">
    <property type="protein sequence ID" value="MCE8049457.1"/>
    <property type="molecule type" value="Genomic_DNA"/>
</dbReference>
<dbReference type="RefSeq" id="WP_234251858.1">
    <property type="nucleotide sequence ID" value="NZ_JABFTQ010000024.1"/>
</dbReference>
<dbReference type="Pfam" id="PF04183">
    <property type="entry name" value="IucA_IucC"/>
    <property type="match status" value="1"/>
</dbReference>
<feature type="domain" description="Aerobactin siderophore biosynthesis IucA/IucC-like C-terminal" evidence="3">
    <location>
        <begin position="410"/>
        <end position="570"/>
    </location>
</feature>
<dbReference type="InterPro" id="IPR022770">
    <property type="entry name" value="IucA/IucC-like_C"/>
</dbReference>
<organism evidence="4 5">
    <name type="scientific">Billgrantia desiderata</name>
    <dbReference type="NCBI Taxonomy" id="52021"/>
    <lineage>
        <taxon>Bacteria</taxon>
        <taxon>Pseudomonadati</taxon>
        <taxon>Pseudomonadota</taxon>
        <taxon>Gammaproteobacteria</taxon>
        <taxon>Oceanospirillales</taxon>
        <taxon>Halomonadaceae</taxon>
        <taxon>Billgrantia</taxon>
    </lineage>
</organism>
<evidence type="ECO:0000259" key="2">
    <source>
        <dbReference type="Pfam" id="PF04183"/>
    </source>
</evidence>
<proteinExistence type="inferred from homology"/>
<dbReference type="PANTHER" id="PTHR34384">
    <property type="entry name" value="L-2,3-DIAMINOPROPANOATE--CITRATE LIGASE"/>
    <property type="match status" value="1"/>
</dbReference>
<dbReference type="InterPro" id="IPR037455">
    <property type="entry name" value="LucA/IucC-like"/>
</dbReference>
<dbReference type="Proteomes" id="UP001320154">
    <property type="component" value="Unassembled WGS sequence"/>
</dbReference>
<evidence type="ECO:0000313" key="4">
    <source>
        <dbReference type="EMBL" id="MCE8049457.1"/>
    </source>
</evidence>
<feature type="domain" description="Aerobactin siderophore biosynthesis IucA/IucC N-terminal" evidence="2">
    <location>
        <begin position="153"/>
        <end position="379"/>
    </location>
</feature>
<evidence type="ECO:0000256" key="1">
    <source>
        <dbReference type="ARBA" id="ARBA00007832"/>
    </source>
</evidence>
<evidence type="ECO:0000313" key="5">
    <source>
        <dbReference type="Proteomes" id="UP001320154"/>
    </source>
</evidence>
<evidence type="ECO:0000259" key="3">
    <source>
        <dbReference type="Pfam" id="PF06276"/>
    </source>
</evidence>